<dbReference type="InterPro" id="IPR037523">
    <property type="entry name" value="VOC_core"/>
</dbReference>
<dbReference type="RefSeq" id="WP_200585798.1">
    <property type="nucleotide sequence ID" value="NZ_JAEHFY010000010.1"/>
</dbReference>
<dbReference type="EMBL" id="JAEHFY010000010">
    <property type="protein sequence ID" value="MBK0382990.1"/>
    <property type="molecule type" value="Genomic_DNA"/>
</dbReference>
<dbReference type="InterPro" id="IPR052164">
    <property type="entry name" value="Anthracycline_SecMetBiosynth"/>
</dbReference>
<dbReference type="CDD" id="cd06587">
    <property type="entry name" value="VOC"/>
    <property type="match status" value="1"/>
</dbReference>
<evidence type="ECO:0000259" key="1">
    <source>
        <dbReference type="PROSITE" id="PS51819"/>
    </source>
</evidence>
<dbReference type="Gene3D" id="3.10.180.10">
    <property type="entry name" value="2,3-Dihydroxybiphenyl 1,2-Dioxygenase, domain 1"/>
    <property type="match status" value="1"/>
</dbReference>
<reference evidence="2 3" key="1">
    <citation type="submission" date="2020-12" db="EMBL/GenBank/DDBJ databases">
        <title>Bacterial novel species Pedobacter sp. SD-b isolated from soil.</title>
        <authorList>
            <person name="Jung H.-Y."/>
        </authorList>
    </citation>
    <scope>NUCLEOTIDE SEQUENCE [LARGE SCALE GENOMIC DNA]</scope>
    <source>
        <strain evidence="2 3">SD-b</strain>
    </source>
</reference>
<accession>A0ABS1BJE2</accession>
<comment type="caution">
    <text evidence="2">The sequence shown here is derived from an EMBL/GenBank/DDBJ whole genome shotgun (WGS) entry which is preliminary data.</text>
</comment>
<dbReference type="SUPFAM" id="SSF54593">
    <property type="entry name" value="Glyoxalase/Bleomycin resistance protein/Dihydroxybiphenyl dioxygenase"/>
    <property type="match status" value="1"/>
</dbReference>
<sequence length="158" mass="18410">MKKTIFVTLITAISFFIGFAFRAISTTANNKNEMKRVTGIGGIFFKCKDPKKVTEWYQKHLGLDTNPYGATFEWYERPDSTTKAQTQWTPFAETTKYFEPSDKDFMINYRVENLETLVEQLKKEGVTFVDSIETFDYGKFVHILDTEGNKIELWEPID</sequence>
<dbReference type="PANTHER" id="PTHR33993:SF5">
    <property type="entry name" value="GLYOXALASE"/>
    <property type="match status" value="1"/>
</dbReference>
<dbReference type="PROSITE" id="PS51819">
    <property type="entry name" value="VOC"/>
    <property type="match status" value="1"/>
</dbReference>
<feature type="domain" description="VOC" evidence="1">
    <location>
        <begin position="39"/>
        <end position="156"/>
    </location>
</feature>
<dbReference type="Pfam" id="PF00903">
    <property type="entry name" value="Glyoxalase"/>
    <property type="match status" value="1"/>
</dbReference>
<evidence type="ECO:0000313" key="3">
    <source>
        <dbReference type="Proteomes" id="UP000660024"/>
    </source>
</evidence>
<proteinExistence type="predicted"/>
<evidence type="ECO:0000313" key="2">
    <source>
        <dbReference type="EMBL" id="MBK0382990.1"/>
    </source>
</evidence>
<protein>
    <submittedName>
        <fullName evidence="2">VOC family protein</fullName>
    </submittedName>
</protein>
<gene>
    <name evidence="2" type="ORF">I5M32_08460</name>
</gene>
<organism evidence="2 3">
    <name type="scientific">Pedobacter segetis</name>
    <dbReference type="NCBI Taxonomy" id="2793069"/>
    <lineage>
        <taxon>Bacteria</taxon>
        <taxon>Pseudomonadati</taxon>
        <taxon>Bacteroidota</taxon>
        <taxon>Sphingobacteriia</taxon>
        <taxon>Sphingobacteriales</taxon>
        <taxon>Sphingobacteriaceae</taxon>
        <taxon>Pedobacter</taxon>
    </lineage>
</organism>
<keyword evidence="3" id="KW-1185">Reference proteome</keyword>
<dbReference type="InterPro" id="IPR004360">
    <property type="entry name" value="Glyas_Fos-R_dOase_dom"/>
</dbReference>
<dbReference type="Proteomes" id="UP000660024">
    <property type="component" value="Unassembled WGS sequence"/>
</dbReference>
<dbReference type="PANTHER" id="PTHR33993">
    <property type="entry name" value="GLYOXALASE-RELATED"/>
    <property type="match status" value="1"/>
</dbReference>
<name>A0ABS1BJE2_9SPHI</name>
<dbReference type="InterPro" id="IPR029068">
    <property type="entry name" value="Glyas_Bleomycin-R_OHBP_Dase"/>
</dbReference>